<dbReference type="Pfam" id="PF12349">
    <property type="entry name" value="Sterol-sensing"/>
    <property type="match status" value="1"/>
</dbReference>
<keyword evidence="3" id="KW-0472">Membrane</keyword>
<keyword evidence="3" id="KW-1133">Transmembrane helix</keyword>
<dbReference type="EMBL" id="JAXCGZ010008284">
    <property type="protein sequence ID" value="KAK7077773.1"/>
    <property type="molecule type" value="Genomic_DNA"/>
</dbReference>
<evidence type="ECO:0000313" key="6">
    <source>
        <dbReference type="Proteomes" id="UP001381693"/>
    </source>
</evidence>
<organism evidence="5 6">
    <name type="scientific">Halocaridina rubra</name>
    <name type="common">Hawaiian red shrimp</name>
    <dbReference type="NCBI Taxonomy" id="373956"/>
    <lineage>
        <taxon>Eukaryota</taxon>
        <taxon>Metazoa</taxon>
        <taxon>Ecdysozoa</taxon>
        <taxon>Arthropoda</taxon>
        <taxon>Crustacea</taxon>
        <taxon>Multicrustacea</taxon>
        <taxon>Malacostraca</taxon>
        <taxon>Eumalacostraca</taxon>
        <taxon>Eucarida</taxon>
        <taxon>Decapoda</taxon>
        <taxon>Pleocyemata</taxon>
        <taxon>Caridea</taxon>
        <taxon>Atyoidea</taxon>
        <taxon>Atyidae</taxon>
        <taxon>Halocaridina</taxon>
    </lineage>
</organism>
<dbReference type="InterPro" id="IPR053958">
    <property type="entry name" value="HMGCR/SNAP/NPC1-like_SSD"/>
</dbReference>
<dbReference type="SUPFAM" id="SSF82866">
    <property type="entry name" value="Multidrug efflux transporter AcrB transmembrane domain"/>
    <property type="match status" value="2"/>
</dbReference>
<comment type="caution">
    <text evidence="5">The sequence shown here is derived from an EMBL/GenBank/DDBJ whole genome shotgun (WGS) entry which is preliminary data.</text>
</comment>
<dbReference type="InterPro" id="IPR000731">
    <property type="entry name" value="SSD"/>
</dbReference>
<feature type="transmembrane region" description="Helical" evidence="3">
    <location>
        <begin position="484"/>
        <end position="504"/>
    </location>
</feature>
<keyword evidence="6" id="KW-1185">Reference proteome</keyword>
<dbReference type="PANTHER" id="PTHR10796">
    <property type="entry name" value="PATCHED-RELATED"/>
    <property type="match status" value="1"/>
</dbReference>
<dbReference type="Proteomes" id="UP001381693">
    <property type="component" value="Unassembled WGS sequence"/>
</dbReference>
<feature type="transmembrane region" description="Helical" evidence="3">
    <location>
        <begin position="804"/>
        <end position="837"/>
    </location>
</feature>
<feature type="region of interest" description="Disordered" evidence="2">
    <location>
        <begin position="1011"/>
        <end position="1042"/>
    </location>
</feature>
<dbReference type="AlphaFoldDB" id="A0AAN8XC99"/>
<dbReference type="InterPro" id="IPR051697">
    <property type="entry name" value="Patched_domain-protein"/>
</dbReference>
<evidence type="ECO:0000256" key="2">
    <source>
        <dbReference type="SAM" id="MobiDB-lite"/>
    </source>
</evidence>
<comment type="similarity">
    <text evidence="1">Belongs to the patched family.</text>
</comment>
<feature type="transmembrane region" description="Helical" evidence="3">
    <location>
        <begin position="516"/>
        <end position="541"/>
    </location>
</feature>
<dbReference type="PROSITE" id="PS50156">
    <property type="entry name" value="SSD"/>
    <property type="match status" value="1"/>
</dbReference>
<feature type="transmembrane region" description="Helical" evidence="3">
    <location>
        <begin position="384"/>
        <end position="405"/>
    </location>
</feature>
<feature type="compositionally biased region" description="Polar residues" evidence="2">
    <location>
        <begin position="964"/>
        <end position="973"/>
    </location>
</feature>
<feature type="transmembrane region" description="Helical" evidence="3">
    <location>
        <begin position="843"/>
        <end position="870"/>
    </location>
</feature>
<feature type="compositionally biased region" description="Polar residues" evidence="2">
    <location>
        <begin position="1022"/>
        <end position="1042"/>
    </location>
</feature>
<evidence type="ECO:0000313" key="5">
    <source>
        <dbReference type="EMBL" id="KAK7077773.1"/>
    </source>
</evidence>
<feature type="transmembrane region" description="Helical" evidence="3">
    <location>
        <begin position="926"/>
        <end position="950"/>
    </location>
</feature>
<name>A0AAN8XC99_HALRR</name>
<feature type="transmembrane region" description="Helical" evidence="3">
    <location>
        <begin position="588"/>
        <end position="609"/>
    </location>
</feature>
<gene>
    <name evidence="5" type="primary">PTCHD3_5</name>
    <name evidence="5" type="ORF">SK128_018927</name>
</gene>
<reference evidence="5 6" key="1">
    <citation type="submission" date="2023-11" db="EMBL/GenBank/DDBJ databases">
        <title>Halocaridina rubra genome assembly.</title>
        <authorList>
            <person name="Smith C."/>
        </authorList>
    </citation>
    <scope>NUCLEOTIDE SEQUENCE [LARGE SCALE GENOMIC DNA]</scope>
    <source>
        <strain evidence="5">EP-1</strain>
        <tissue evidence="5">Whole</tissue>
    </source>
</reference>
<feature type="transmembrane region" description="Helical" evidence="3">
    <location>
        <begin position="891"/>
        <end position="914"/>
    </location>
</feature>
<proteinExistence type="inferred from homology"/>
<protein>
    <submittedName>
        <fullName evidence="5">Patched domain-containing protein 3</fullName>
    </submittedName>
</protein>
<evidence type="ECO:0000256" key="3">
    <source>
        <dbReference type="SAM" id="Phobius"/>
    </source>
</evidence>
<feature type="transmembrane region" description="Helical" evidence="3">
    <location>
        <begin position="62"/>
        <end position="84"/>
    </location>
</feature>
<accession>A0AAN8XC99</accession>
<dbReference type="PANTHER" id="PTHR10796:SF130">
    <property type="entry name" value="PATCHED DOMAIN-CONTAINING PROTEIN 3-LIKE PROTEIN"/>
    <property type="match status" value="1"/>
</dbReference>
<feature type="transmembrane region" description="Helical" evidence="3">
    <location>
        <begin position="411"/>
        <end position="431"/>
    </location>
</feature>
<sequence>MVVSLNPEERTTTQVVQTTSQKPAVVAQSKLEYALTSCSGIIIGALEDAFYSYGKAIARSPILFILLCLVLSGFCSIGITKFAMEERPFKLWIPEDSEFLNVMDWQEKNFPSDVRLNMAIYEADNVLDKEVILEMMRIHDIVANTRTESVSWNSVCARVPTIATAFFGRKKRDVTYAENTDQQIFLKSISKDAVNEHRGIIHYVANETRFKRQIGVEEEDFDISLFLPRDRYCRFLESMVQECLENSLLEVFGYDRESLEALSQEQIIEEINLQETSAVFGFPTNFTAYLGKIEEDEEGRIIRAGAAIHRWFTKINRSAIDNGDFVIDAGTSSHVDASSFQWEQEFIKNMLNDSSRPNSVSLHLMASTSFGTVSGNNIQSDTKFLSVGFGVVFIYIILMLGRLNMVEQRPILSLLGLSCVGLAIGVSYGICSAFDVTYGPVNNILPFLLLGLGVDDMFVIMQALNNLSPDEKDKNLAERIGSTLKHAGVSITVTSVTDFLAFAIGSSTTLPALRSFCIYAAVGIASIYFFQATFFVAWLSIDQRRLEDKRHGLFWCWKIKNWSPNECSQREFCQSFFGGFYANTLLKLPVKIIIIIFTLAVLAISGWGLSNLRQEFNSIWFLPQDSYLYEFFMKQNHYFPSSGEEGTIYFGNISLSAELPKIEGLIRKLEENEYIATVDSWYDTYKTYWEKQDYQVPDPQLTEDDFLDQLSQFLYSPSGSKYRNRNFRFERELNCTDMAPPVTASSIEYKHKQLFTSKEKIKAMDSVRGVIRSMNFSGYVRSWSRAYAEWETDKVIEEELYRNMGLALVIVLIVTLILIASIATSLLVLLCVLMTLVDVGALMHWWGLTIDTVSCIDLVLAIGLCVDYAAHVGHTFMTTTGTRNERAAQTVGIIGPAVFSGGFSTFLSFVFLANSSSHVFISFFKIFFAVCLYGLYHGLVFLPVVLSFIGPDPYITAYKKPSRSESTQKSAPSEMNKGNGISNAVSNGASAVPKGNGGFIEKEITDEYVQADRKQEEIETATPRNVETEGLSTGASNDSINGSLVKIDTF</sequence>
<evidence type="ECO:0000259" key="4">
    <source>
        <dbReference type="PROSITE" id="PS50156"/>
    </source>
</evidence>
<feature type="region of interest" description="Disordered" evidence="2">
    <location>
        <begin position="959"/>
        <end position="979"/>
    </location>
</feature>
<keyword evidence="3" id="KW-0812">Transmembrane</keyword>
<feature type="domain" description="SSD" evidence="4">
    <location>
        <begin position="381"/>
        <end position="541"/>
    </location>
</feature>
<evidence type="ECO:0000256" key="1">
    <source>
        <dbReference type="ARBA" id="ARBA00005585"/>
    </source>
</evidence>
<dbReference type="GO" id="GO:0016020">
    <property type="term" value="C:membrane"/>
    <property type="evidence" value="ECO:0007669"/>
    <property type="project" value="TreeGrafter"/>
</dbReference>
<dbReference type="Gene3D" id="1.20.1640.10">
    <property type="entry name" value="Multidrug efflux transporter AcrB transmembrane domain"/>
    <property type="match status" value="2"/>
</dbReference>
<feature type="transmembrane region" description="Helical" evidence="3">
    <location>
        <begin position="443"/>
        <end position="464"/>
    </location>
</feature>